<reference evidence="2 3" key="1">
    <citation type="journal article" date="2023" name="Hortic Res">
        <title>The complete reference genome for grapevine (Vitis vinifera L.) genetics and breeding.</title>
        <authorList>
            <person name="Shi X."/>
            <person name="Cao S."/>
            <person name="Wang X."/>
            <person name="Huang S."/>
            <person name="Wang Y."/>
            <person name="Liu Z."/>
            <person name="Liu W."/>
            <person name="Leng X."/>
            <person name="Peng Y."/>
            <person name="Wang N."/>
            <person name="Wang Y."/>
            <person name="Ma Z."/>
            <person name="Xu X."/>
            <person name="Zhang F."/>
            <person name="Xue H."/>
            <person name="Zhong H."/>
            <person name="Wang Y."/>
            <person name="Zhang K."/>
            <person name="Velt A."/>
            <person name="Avia K."/>
            <person name="Holtgrawe D."/>
            <person name="Grimplet J."/>
            <person name="Matus J.T."/>
            <person name="Ware D."/>
            <person name="Wu X."/>
            <person name="Wang H."/>
            <person name="Liu C."/>
            <person name="Fang Y."/>
            <person name="Rustenholz C."/>
            <person name="Cheng Z."/>
            <person name="Xiao H."/>
            <person name="Zhou Y."/>
        </authorList>
    </citation>
    <scope>NUCLEOTIDE SEQUENCE [LARGE SCALE GENOMIC DNA]</scope>
    <source>
        <strain evidence="3">cv. Pinot noir / PN40024</strain>
        <tissue evidence="2">Leaf</tissue>
    </source>
</reference>
<evidence type="ECO:0000313" key="2">
    <source>
        <dbReference type="EMBL" id="WJZ84900.1"/>
    </source>
</evidence>
<dbReference type="Proteomes" id="UP001227230">
    <property type="component" value="Chromosome 4"/>
</dbReference>
<sequence length="94" mass="9954">MMSPDIIPIKPASKDESPGFGSWKTGAHKPPDQVLECLNLPRCADYCVITAEALGIPTCDLSASAKGLGLTRMSVMSFLVAMALAAAVVRHRLL</sequence>
<protein>
    <submittedName>
        <fullName evidence="2">Uncharacterized protein</fullName>
    </submittedName>
</protein>
<name>A0ABY9BPK7_VITVI</name>
<evidence type="ECO:0000313" key="3">
    <source>
        <dbReference type="Proteomes" id="UP001227230"/>
    </source>
</evidence>
<feature type="region of interest" description="Disordered" evidence="1">
    <location>
        <begin position="1"/>
        <end position="27"/>
    </location>
</feature>
<proteinExistence type="predicted"/>
<dbReference type="EMBL" id="CP126651">
    <property type="protein sequence ID" value="WJZ84900.1"/>
    <property type="molecule type" value="Genomic_DNA"/>
</dbReference>
<keyword evidence="3" id="KW-1185">Reference proteome</keyword>
<accession>A0ABY9BPK7</accession>
<gene>
    <name evidence="2" type="ORF">VitviT2T_004476</name>
</gene>
<organism evidence="2 3">
    <name type="scientific">Vitis vinifera</name>
    <name type="common">Grape</name>
    <dbReference type="NCBI Taxonomy" id="29760"/>
    <lineage>
        <taxon>Eukaryota</taxon>
        <taxon>Viridiplantae</taxon>
        <taxon>Streptophyta</taxon>
        <taxon>Embryophyta</taxon>
        <taxon>Tracheophyta</taxon>
        <taxon>Spermatophyta</taxon>
        <taxon>Magnoliopsida</taxon>
        <taxon>eudicotyledons</taxon>
        <taxon>Gunneridae</taxon>
        <taxon>Pentapetalae</taxon>
        <taxon>rosids</taxon>
        <taxon>Vitales</taxon>
        <taxon>Vitaceae</taxon>
        <taxon>Viteae</taxon>
        <taxon>Vitis</taxon>
    </lineage>
</organism>
<evidence type="ECO:0000256" key="1">
    <source>
        <dbReference type="SAM" id="MobiDB-lite"/>
    </source>
</evidence>